<reference evidence="11 12" key="1">
    <citation type="journal article" date="2010" name="Nature">
        <title>Genome sequencing and analysis of the model grass Brachypodium distachyon.</title>
        <authorList>
            <consortium name="International Brachypodium Initiative"/>
        </authorList>
    </citation>
    <scope>NUCLEOTIDE SEQUENCE [LARGE SCALE GENOMIC DNA]</scope>
    <source>
        <strain evidence="11 12">Bd21</strain>
    </source>
</reference>
<name>A0A0Q3LLB9_BRADI</name>
<dbReference type="Gene3D" id="3.80.10.10">
    <property type="entry name" value="Ribonuclease Inhibitor"/>
    <property type="match status" value="1"/>
</dbReference>
<feature type="non-terminal residue" evidence="11">
    <location>
        <position position="844"/>
    </location>
</feature>
<dbReference type="Pfam" id="PF23598">
    <property type="entry name" value="LRR_14"/>
    <property type="match status" value="1"/>
</dbReference>
<feature type="domain" description="NB-ARC" evidence="7">
    <location>
        <begin position="170"/>
        <end position="341"/>
    </location>
</feature>
<evidence type="ECO:0000259" key="8">
    <source>
        <dbReference type="Pfam" id="PF18052"/>
    </source>
</evidence>
<gene>
    <name evidence="11" type="ORF">BRADI_3g03465v3</name>
</gene>
<dbReference type="Pfam" id="PF00931">
    <property type="entry name" value="NB-ARC"/>
    <property type="match status" value="1"/>
</dbReference>
<evidence type="ECO:0000259" key="10">
    <source>
        <dbReference type="Pfam" id="PF23598"/>
    </source>
</evidence>
<dbReference type="GO" id="GO:0002758">
    <property type="term" value="P:innate immune response-activating signaling pathway"/>
    <property type="evidence" value="ECO:0007669"/>
    <property type="project" value="UniProtKB-ARBA"/>
</dbReference>
<dbReference type="PANTHER" id="PTHR23155">
    <property type="entry name" value="DISEASE RESISTANCE PROTEIN RP"/>
    <property type="match status" value="1"/>
</dbReference>
<accession>A0A0Q3LLB9</accession>
<dbReference type="SUPFAM" id="SSF52540">
    <property type="entry name" value="P-loop containing nucleoside triphosphate hydrolases"/>
    <property type="match status" value="1"/>
</dbReference>
<dbReference type="InterPro" id="IPR044974">
    <property type="entry name" value="Disease_R_plants"/>
</dbReference>
<sequence>MDLALGAMGSLLPKLGELLSEEYKMQTGVKKDVESFSSELASMRAALHRLAEVPREQLDEEVKLWAGEVQELSYDMEDVVDDLLASMELVAKMTGLFKKGKARRQIATAIKEIKKQVQDVAARHERYKADGVFANLRGAATRITTVDPLLVALYEDKQRLVGINKARDQLIERLRMDYDVSSQPKILSIVGFGGLGKTTLAKAVYDKLKPEFDCVAFVSVSRFPDLKKVFRDLLFEVDKKKYNSMSGVLTLDEKQLIDELRESLGTKRFLLIVDDIWDVEAWKSIKFALMGGKCGSKIITTTRNVSVSKECCSYNDDTVYNMKPLSEHDSQRLFYNRIFPRDNICPPEFKQVSADILKKCGGVPLAIISLASYLASNQQIKPMNQWLGLLNSIGTGLQKGDTNLEEMRRILSFSYYDLPSHLKTCLLYLSIFPEDCQIDKDRLIRRWIAEGFIQGEKLFELAESYFNELINRSMIRPIDIDAEGRANGCLVHDMMLDLICDLSSEDNFVTILDGRRLSLQKSMTERTSTLLTTTSMSQVRSFTIFGPAINQMFSLSRFRVLRVLDLGYCYLSGAWYHNLGCLLHLRYLGLRETCMAYDYEVMIEIGKLQSLEILDLRGGYLFEFPASFFCLKNLSFCYLRNLVCLYFEDSLPAIVPVGIRNLTSLEELTGVVFTKDGMHDNVEALCNLTRLRVLSFFWSSSRCPPEEVVILVKRLGELHKLQRLKIITRIGNMDGDPMRVTWLPPPHLRRLELQLEFQTLPTWISSSWLPSLSYLDINVYELELDDIQILGTLPVLRYVHLRSPTGFGIAIREEPEGMQRSTMFMLSASAFPCARECRFEGFIL</sequence>
<dbReference type="InterPro" id="IPR027417">
    <property type="entry name" value="P-loop_NTPase"/>
</dbReference>
<dbReference type="InterPro" id="IPR042197">
    <property type="entry name" value="Apaf_helical"/>
</dbReference>
<dbReference type="GO" id="GO:0009626">
    <property type="term" value="P:plant-type hypersensitive response"/>
    <property type="evidence" value="ECO:0007669"/>
    <property type="project" value="UniProtKB-ARBA"/>
</dbReference>
<proteinExistence type="inferred from homology"/>
<keyword evidence="13" id="KW-1185">Reference proteome</keyword>
<organism evidence="11">
    <name type="scientific">Brachypodium distachyon</name>
    <name type="common">Purple false brome</name>
    <name type="synonym">Trachynia distachya</name>
    <dbReference type="NCBI Taxonomy" id="15368"/>
    <lineage>
        <taxon>Eukaryota</taxon>
        <taxon>Viridiplantae</taxon>
        <taxon>Streptophyta</taxon>
        <taxon>Embryophyta</taxon>
        <taxon>Tracheophyta</taxon>
        <taxon>Spermatophyta</taxon>
        <taxon>Magnoliopsida</taxon>
        <taxon>Liliopsida</taxon>
        <taxon>Poales</taxon>
        <taxon>Poaceae</taxon>
        <taxon>BOP clade</taxon>
        <taxon>Pooideae</taxon>
        <taxon>Stipodae</taxon>
        <taxon>Brachypodieae</taxon>
        <taxon>Brachypodium</taxon>
    </lineage>
</organism>
<keyword evidence="2" id="KW-0433">Leucine-rich repeat</keyword>
<dbReference type="GO" id="GO:0098542">
    <property type="term" value="P:defense response to other organism"/>
    <property type="evidence" value="ECO:0000318"/>
    <property type="project" value="GO_Central"/>
</dbReference>
<dbReference type="InterPro" id="IPR055414">
    <property type="entry name" value="LRR_R13L4/SHOC2-like"/>
</dbReference>
<dbReference type="InterPro" id="IPR041118">
    <property type="entry name" value="Rx_N"/>
</dbReference>
<keyword evidence="6" id="KW-0175">Coiled coil</keyword>
<keyword evidence="4" id="KW-0547">Nucleotide-binding</keyword>
<dbReference type="EMBL" id="CM000882">
    <property type="protein sequence ID" value="KQJ93253.1"/>
    <property type="molecule type" value="Genomic_DNA"/>
</dbReference>
<evidence type="ECO:0000256" key="6">
    <source>
        <dbReference type="ARBA" id="ARBA00023054"/>
    </source>
</evidence>
<dbReference type="GO" id="GO:0042742">
    <property type="term" value="P:defense response to bacterium"/>
    <property type="evidence" value="ECO:0007669"/>
    <property type="project" value="UniProtKB-ARBA"/>
</dbReference>
<dbReference type="Proteomes" id="UP000008810">
    <property type="component" value="Chromosome 3"/>
</dbReference>
<feature type="domain" description="Disease resistance R13L4/SHOC-2-like LRR" evidence="10">
    <location>
        <begin position="538"/>
        <end position="840"/>
    </location>
</feature>
<dbReference type="Gene3D" id="1.20.5.4130">
    <property type="match status" value="1"/>
</dbReference>
<dbReference type="InParanoid" id="A0A0Q3LLB9"/>
<evidence type="ECO:0008006" key="14">
    <source>
        <dbReference type="Google" id="ProtNLM"/>
    </source>
</evidence>
<dbReference type="InterPro" id="IPR058922">
    <property type="entry name" value="WHD_DRP"/>
</dbReference>
<comment type="similarity">
    <text evidence="1">Belongs to the disease resistance NB-LRR family.</text>
</comment>
<evidence type="ECO:0000313" key="11">
    <source>
        <dbReference type="EMBL" id="KQJ93253.1"/>
    </source>
</evidence>
<dbReference type="PRINTS" id="PR00364">
    <property type="entry name" value="DISEASERSIST"/>
</dbReference>
<dbReference type="InterPro" id="IPR002182">
    <property type="entry name" value="NB-ARC"/>
</dbReference>
<dbReference type="Gramene" id="KQJ93253">
    <property type="protein sequence ID" value="KQJ93253"/>
    <property type="gene ID" value="BRADI_3g03465v3"/>
</dbReference>
<keyword evidence="3" id="KW-0677">Repeat</keyword>
<dbReference type="OrthoDB" id="667265at2759"/>
<feature type="domain" description="Disease resistance protein winged helix" evidence="9">
    <location>
        <begin position="431"/>
        <end position="499"/>
    </location>
</feature>
<dbReference type="FunFam" id="1.10.10.10:FF:000322">
    <property type="entry name" value="Probable disease resistance protein At1g63360"/>
    <property type="match status" value="1"/>
</dbReference>
<evidence type="ECO:0000259" key="7">
    <source>
        <dbReference type="Pfam" id="PF00931"/>
    </source>
</evidence>
<dbReference type="Gene3D" id="1.10.10.10">
    <property type="entry name" value="Winged helix-like DNA-binding domain superfamily/Winged helix DNA-binding domain"/>
    <property type="match status" value="1"/>
</dbReference>
<evidence type="ECO:0000256" key="2">
    <source>
        <dbReference type="ARBA" id="ARBA00022614"/>
    </source>
</evidence>
<evidence type="ECO:0000313" key="12">
    <source>
        <dbReference type="EnsemblPlants" id="KQJ93253"/>
    </source>
</evidence>
<dbReference type="InterPro" id="IPR036388">
    <property type="entry name" value="WH-like_DNA-bd_sf"/>
</dbReference>
<dbReference type="Pfam" id="PF23559">
    <property type="entry name" value="WHD_DRP"/>
    <property type="match status" value="1"/>
</dbReference>
<dbReference type="InterPro" id="IPR038005">
    <property type="entry name" value="RX-like_CC"/>
</dbReference>
<dbReference type="SUPFAM" id="SSF52058">
    <property type="entry name" value="L domain-like"/>
    <property type="match status" value="1"/>
</dbReference>
<dbReference type="CDD" id="cd14798">
    <property type="entry name" value="RX-CC_like"/>
    <property type="match status" value="1"/>
</dbReference>
<evidence type="ECO:0000256" key="5">
    <source>
        <dbReference type="ARBA" id="ARBA00022821"/>
    </source>
</evidence>
<keyword evidence="5" id="KW-0611">Plant defense</keyword>
<dbReference type="GO" id="GO:0043531">
    <property type="term" value="F:ADP binding"/>
    <property type="evidence" value="ECO:0007669"/>
    <property type="project" value="InterPro"/>
</dbReference>
<evidence type="ECO:0000256" key="3">
    <source>
        <dbReference type="ARBA" id="ARBA00022737"/>
    </source>
</evidence>
<reference evidence="12" key="3">
    <citation type="submission" date="2018-08" db="UniProtKB">
        <authorList>
            <consortium name="EnsemblPlants"/>
        </authorList>
    </citation>
    <scope>IDENTIFICATION</scope>
    <source>
        <strain evidence="12">cv. Bd21</strain>
    </source>
</reference>
<evidence type="ECO:0000256" key="4">
    <source>
        <dbReference type="ARBA" id="ARBA00022741"/>
    </source>
</evidence>
<evidence type="ECO:0000256" key="1">
    <source>
        <dbReference type="ARBA" id="ARBA00008894"/>
    </source>
</evidence>
<evidence type="ECO:0000313" key="13">
    <source>
        <dbReference type="Proteomes" id="UP000008810"/>
    </source>
</evidence>
<evidence type="ECO:0000259" key="9">
    <source>
        <dbReference type="Pfam" id="PF23559"/>
    </source>
</evidence>
<dbReference type="EnsemblPlants" id="KQJ93253">
    <property type="protein sequence ID" value="KQJ93253"/>
    <property type="gene ID" value="BRADI_3g03465v3"/>
</dbReference>
<dbReference type="PANTHER" id="PTHR23155:SF1116">
    <property type="entry name" value="OS12G0273300 PROTEIN"/>
    <property type="match status" value="1"/>
</dbReference>
<dbReference type="Gene3D" id="1.10.8.430">
    <property type="entry name" value="Helical domain of apoptotic protease-activating factors"/>
    <property type="match status" value="1"/>
</dbReference>
<dbReference type="FunFam" id="3.40.50.300:FF:001091">
    <property type="entry name" value="Probable disease resistance protein At1g61300"/>
    <property type="match status" value="1"/>
</dbReference>
<reference evidence="11" key="2">
    <citation type="submission" date="2017-06" db="EMBL/GenBank/DDBJ databases">
        <title>WGS assembly of Brachypodium distachyon.</title>
        <authorList>
            <consortium name="The International Brachypodium Initiative"/>
            <person name="Lucas S."/>
            <person name="Harmon-Smith M."/>
            <person name="Lail K."/>
            <person name="Tice H."/>
            <person name="Grimwood J."/>
            <person name="Bruce D."/>
            <person name="Barry K."/>
            <person name="Shu S."/>
            <person name="Lindquist E."/>
            <person name="Wang M."/>
            <person name="Pitluck S."/>
            <person name="Vogel J.P."/>
            <person name="Garvin D.F."/>
            <person name="Mockler T.C."/>
            <person name="Schmutz J."/>
            <person name="Rokhsar D."/>
            <person name="Bevan M.W."/>
        </authorList>
    </citation>
    <scope>NUCLEOTIDE SEQUENCE</scope>
    <source>
        <strain evidence="11">Bd21</strain>
    </source>
</reference>
<dbReference type="InterPro" id="IPR032675">
    <property type="entry name" value="LRR_dom_sf"/>
</dbReference>
<protein>
    <recommendedName>
        <fullName evidence="14">AAA+ ATPase domain-containing protein</fullName>
    </recommendedName>
</protein>
<dbReference type="Pfam" id="PF18052">
    <property type="entry name" value="Rx_N"/>
    <property type="match status" value="1"/>
</dbReference>
<dbReference type="AlphaFoldDB" id="A0A0Q3LLB9"/>
<feature type="domain" description="Disease resistance N-terminal" evidence="8">
    <location>
        <begin position="7"/>
        <end position="88"/>
    </location>
</feature>
<dbReference type="Gene3D" id="3.40.50.300">
    <property type="entry name" value="P-loop containing nucleotide triphosphate hydrolases"/>
    <property type="match status" value="1"/>
</dbReference>